<name>A0A379WYD2_SALET</name>
<evidence type="ECO:0000256" key="1">
    <source>
        <dbReference type="SAM" id="MobiDB-lite"/>
    </source>
</evidence>
<feature type="region of interest" description="Disordered" evidence="1">
    <location>
        <begin position="66"/>
        <end position="85"/>
    </location>
</feature>
<reference evidence="2 3" key="1">
    <citation type="submission" date="2018-06" db="EMBL/GenBank/DDBJ databases">
        <authorList>
            <consortium name="Pathogen Informatics"/>
            <person name="Doyle S."/>
        </authorList>
    </citation>
    <scope>NUCLEOTIDE SEQUENCE [LARGE SCALE GENOMIC DNA]</scope>
    <source>
        <strain evidence="2 3">NCTC8261</strain>
    </source>
</reference>
<dbReference type="EMBL" id="UGXT01000002">
    <property type="protein sequence ID" value="SUH38834.1"/>
    <property type="molecule type" value="Genomic_DNA"/>
</dbReference>
<organism evidence="2 3">
    <name type="scientific">Salmonella enterica I</name>
    <dbReference type="NCBI Taxonomy" id="59201"/>
    <lineage>
        <taxon>Bacteria</taxon>
        <taxon>Pseudomonadati</taxon>
        <taxon>Pseudomonadota</taxon>
        <taxon>Gammaproteobacteria</taxon>
        <taxon>Enterobacterales</taxon>
        <taxon>Enterobacteriaceae</taxon>
        <taxon>Salmonella</taxon>
    </lineage>
</organism>
<protein>
    <submittedName>
        <fullName evidence="2">Uncharacterized protein</fullName>
    </submittedName>
</protein>
<evidence type="ECO:0000313" key="3">
    <source>
        <dbReference type="Proteomes" id="UP000254712"/>
    </source>
</evidence>
<accession>A0A379WYD2</accession>
<evidence type="ECO:0000313" key="2">
    <source>
        <dbReference type="EMBL" id="SUH38834.1"/>
    </source>
</evidence>
<feature type="compositionally biased region" description="Polar residues" evidence="1">
    <location>
        <begin position="67"/>
        <end position="81"/>
    </location>
</feature>
<dbReference type="Proteomes" id="UP000254712">
    <property type="component" value="Unassembled WGS sequence"/>
</dbReference>
<gene>
    <name evidence="2" type="ORF">NCTC8261_05177</name>
</gene>
<proteinExistence type="predicted"/>
<sequence>MLAEPKEVAIEIRLWIKPMVLSPLGENARRDQQHHNAGKRIRHAAISHFQAGKHILRVETAHEFQHGGQQHTDHQNGNNVQLRPPFTVKNQYADNGRERQKGIKRRAVVVISATSSISCEMFSFLSR</sequence>
<dbReference type="AlphaFoldDB" id="A0A379WYD2"/>